<evidence type="ECO:0000256" key="1">
    <source>
        <dbReference type="ARBA" id="ARBA00006739"/>
    </source>
</evidence>
<dbReference type="PANTHER" id="PTHR43630">
    <property type="entry name" value="POLY-BETA-1,6-N-ACETYL-D-GLUCOSAMINE SYNTHASE"/>
    <property type="match status" value="1"/>
</dbReference>
<keyword evidence="2" id="KW-0328">Glycosyltransferase</keyword>
<reference evidence="7" key="1">
    <citation type="submission" date="2017-04" db="EMBL/GenBank/DDBJ databases">
        <authorList>
            <person name="Varghese N."/>
            <person name="Submissions S."/>
        </authorList>
    </citation>
    <scope>NUCLEOTIDE SEQUENCE [LARGE SCALE GENOMIC DNA]</scope>
    <source>
        <strain evidence="7">USBA 82</strain>
    </source>
</reference>
<gene>
    <name evidence="6" type="ORF">SAMN06275492_13324</name>
</gene>
<protein>
    <submittedName>
        <fullName evidence="6">Glycosyltransferase, catalytic subunit of cellulose synthase and poly-beta-1,6-N-acetylglucosamine synthase</fullName>
    </submittedName>
</protein>
<keyword evidence="4" id="KW-1133">Transmembrane helix</keyword>
<proteinExistence type="inferred from homology"/>
<evidence type="ECO:0000259" key="5">
    <source>
        <dbReference type="Pfam" id="PF13632"/>
    </source>
</evidence>
<sequence length="442" mass="50730">MPEPLILIVSMVLEAPLSSGTWEILLKFIPFVLFLEMPVYLLILMGVLKHSLLRMDQVKWREDYYPSVSCLVTCYSEGEDVKQTIRSLARQIYPGMIQIIPIVDGATANKNTYAAALSMEKEVWRLPKRELKVIPKWQRGGRVSALNTGMNFAYGEIVMSLDGDTSFDNDMVEKATRHFRDPSIAAVSGCLRVRNYKKSLVTRLQAIEYFFSIQSAKTGLSAFGIINNISGAFGVFRRSVLELIGGWDAGTAEDLDITLRIKNYIGRYGKFKIVFDPEAMGFTDAPDTFKDFFKQRLRWDGDLSFLYFRKHWRSFSTRLIGVKNFVALLWTGLLFQIVMPVVIVVYTAYLFIAYPLNFVLWILILVYVFYFILTSVFFIIFVTLLSERPGQDLSMIPWLPLMPLFAFATRVYGAFAASWEIFGRGHRDTNMAPWWVTKKSKF</sequence>
<dbReference type="OrthoDB" id="9768769at2"/>
<feature type="domain" description="Glycosyltransferase 2-like" evidence="5">
    <location>
        <begin position="157"/>
        <end position="373"/>
    </location>
</feature>
<dbReference type="Pfam" id="PF13632">
    <property type="entry name" value="Glyco_trans_2_3"/>
    <property type="match status" value="1"/>
</dbReference>
<dbReference type="InterPro" id="IPR001173">
    <property type="entry name" value="Glyco_trans_2-like"/>
</dbReference>
<feature type="transmembrane region" description="Helical" evidence="4">
    <location>
        <begin position="358"/>
        <end position="386"/>
    </location>
</feature>
<dbReference type="AlphaFoldDB" id="A0A1X7KPB1"/>
<evidence type="ECO:0000256" key="2">
    <source>
        <dbReference type="ARBA" id="ARBA00022676"/>
    </source>
</evidence>
<dbReference type="EMBL" id="FXBB01000033">
    <property type="protein sequence ID" value="SMG43408.1"/>
    <property type="molecule type" value="Genomic_DNA"/>
</dbReference>
<name>A0A1X7KPB1_9BACT</name>
<feature type="transmembrane region" description="Helical" evidence="4">
    <location>
        <begin position="325"/>
        <end position="352"/>
    </location>
</feature>
<evidence type="ECO:0000256" key="4">
    <source>
        <dbReference type="SAM" id="Phobius"/>
    </source>
</evidence>
<accession>A0A1X7KPB1</accession>
<dbReference type="SUPFAM" id="SSF53448">
    <property type="entry name" value="Nucleotide-diphospho-sugar transferases"/>
    <property type="match status" value="1"/>
</dbReference>
<keyword evidence="4" id="KW-0472">Membrane</keyword>
<dbReference type="STRING" id="561720.SAMN06275492_13324"/>
<feature type="transmembrane region" description="Helical" evidence="4">
    <location>
        <begin position="398"/>
        <end position="419"/>
    </location>
</feature>
<evidence type="ECO:0000313" key="7">
    <source>
        <dbReference type="Proteomes" id="UP000193355"/>
    </source>
</evidence>
<keyword evidence="7" id="KW-1185">Reference proteome</keyword>
<keyword evidence="3 6" id="KW-0808">Transferase</keyword>
<dbReference type="Proteomes" id="UP000193355">
    <property type="component" value="Unassembled WGS sequence"/>
</dbReference>
<dbReference type="PANTHER" id="PTHR43630:SF1">
    <property type="entry name" value="POLY-BETA-1,6-N-ACETYL-D-GLUCOSAMINE SYNTHASE"/>
    <property type="match status" value="1"/>
</dbReference>
<organism evidence="6 7">
    <name type="scientific">Dethiosulfovibrio salsuginis</name>
    <dbReference type="NCBI Taxonomy" id="561720"/>
    <lineage>
        <taxon>Bacteria</taxon>
        <taxon>Thermotogati</taxon>
        <taxon>Synergistota</taxon>
        <taxon>Synergistia</taxon>
        <taxon>Synergistales</taxon>
        <taxon>Dethiosulfovibrionaceae</taxon>
        <taxon>Dethiosulfovibrio</taxon>
    </lineage>
</organism>
<dbReference type="RefSeq" id="WP_085545322.1">
    <property type="nucleotide sequence ID" value="NZ_FXBB01000033.1"/>
</dbReference>
<comment type="similarity">
    <text evidence="1">Belongs to the glycosyltransferase 2 family.</text>
</comment>
<evidence type="ECO:0000313" key="6">
    <source>
        <dbReference type="EMBL" id="SMG43408.1"/>
    </source>
</evidence>
<dbReference type="CDD" id="cd06423">
    <property type="entry name" value="CESA_like"/>
    <property type="match status" value="1"/>
</dbReference>
<keyword evidence="4" id="KW-0812">Transmembrane</keyword>
<dbReference type="GO" id="GO:0016757">
    <property type="term" value="F:glycosyltransferase activity"/>
    <property type="evidence" value="ECO:0007669"/>
    <property type="project" value="UniProtKB-KW"/>
</dbReference>
<dbReference type="Gene3D" id="3.90.550.10">
    <property type="entry name" value="Spore Coat Polysaccharide Biosynthesis Protein SpsA, Chain A"/>
    <property type="match status" value="1"/>
</dbReference>
<evidence type="ECO:0000256" key="3">
    <source>
        <dbReference type="ARBA" id="ARBA00022679"/>
    </source>
</evidence>
<dbReference type="InterPro" id="IPR029044">
    <property type="entry name" value="Nucleotide-diphossugar_trans"/>
</dbReference>